<evidence type="ECO:0000313" key="3">
    <source>
        <dbReference type="Proteomes" id="UP000077755"/>
    </source>
</evidence>
<dbReference type="Gramene" id="KZM97664">
    <property type="protein sequence ID" value="KZM97664"/>
    <property type="gene ID" value="DCAR_014974"/>
</dbReference>
<protein>
    <submittedName>
        <fullName evidence="1">Uncharacterized protein</fullName>
    </submittedName>
</protein>
<reference evidence="2" key="2">
    <citation type="submission" date="2022-03" db="EMBL/GenBank/DDBJ databases">
        <title>Draft title - Genomic analysis of global carrot germplasm unveils the trajectory of domestication and the origin of high carotenoid orange carrot.</title>
        <authorList>
            <person name="Iorizzo M."/>
            <person name="Ellison S."/>
            <person name="Senalik D."/>
            <person name="Macko-Podgorni A."/>
            <person name="Grzebelus D."/>
            <person name="Bostan H."/>
            <person name="Rolling W."/>
            <person name="Curaba J."/>
            <person name="Simon P."/>
        </authorList>
    </citation>
    <scope>NUCLEOTIDE SEQUENCE</scope>
    <source>
        <tissue evidence="2">Leaf</tissue>
    </source>
</reference>
<accession>A0A165WU41</accession>
<evidence type="ECO:0000313" key="2">
    <source>
        <dbReference type="EMBL" id="WOG96514.1"/>
    </source>
</evidence>
<evidence type="ECO:0000313" key="1">
    <source>
        <dbReference type="EMBL" id="KZM97664.1"/>
    </source>
</evidence>
<reference evidence="1" key="1">
    <citation type="journal article" date="2016" name="Nat. Genet.">
        <title>A high-quality carrot genome assembly provides new insights into carotenoid accumulation and asterid genome evolution.</title>
        <authorList>
            <person name="Iorizzo M."/>
            <person name="Ellison S."/>
            <person name="Senalik D."/>
            <person name="Zeng P."/>
            <person name="Satapoomin P."/>
            <person name="Huang J."/>
            <person name="Bowman M."/>
            <person name="Iovene M."/>
            <person name="Sanseverino W."/>
            <person name="Cavagnaro P."/>
            <person name="Yildiz M."/>
            <person name="Macko-Podgorni A."/>
            <person name="Moranska E."/>
            <person name="Grzebelus E."/>
            <person name="Grzebelus D."/>
            <person name="Ashrafi H."/>
            <person name="Zheng Z."/>
            <person name="Cheng S."/>
            <person name="Spooner D."/>
            <person name="Van Deynze A."/>
            <person name="Simon P."/>
        </authorList>
    </citation>
    <scope>NUCLEOTIDE SEQUENCE [LARGE SCALE GENOMIC DNA]</scope>
    <source>
        <tissue evidence="1">Leaf</tissue>
    </source>
</reference>
<gene>
    <name evidence="1" type="ORF">DCAR_014974</name>
    <name evidence="2" type="ORF">DCAR_0415850</name>
</gene>
<name>A0A165WU41_DAUCS</name>
<proteinExistence type="predicted"/>
<organism evidence="1">
    <name type="scientific">Daucus carota subsp. sativus</name>
    <name type="common">Carrot</name>
    <dbReference type="NCBI Taxonomy" id="79200"/>
    <lineage>
        <taxon>Eukaryota</taxon>
        <taxon>Viridiplantae</taxon>
        <taxon>Streptophyta</taxon>
        <taxon>Embryophyta</taxon>
        <taxon>Tracheophyta</taxon>
        <taxon>Spermatophyta</taxon>
        <taxon>Magnoliopsida</taxon>
        <taxon>eudicotyledons</taxon>
        <taxon>Gunneridae</taxon>
        <taxon>Pentapetalae</taxon>
        <taxon>asterids</taxon>
        <taxon>campanulids</taxon>
        <taxon>Apiales</taxon>
        <taxon>Apiaceae</taxon>
        <taxon>Apioideae</taxon>
        <taxon>Scandiceae</taxon>
        <taxon>Daucinae</taxon>
        <taxon>Daucus</taxon>
        <taxon>Daucus sect. Daucus</taxon>
    </lineage>
</organism>
<dbReference type="EMBL" id="CP093346">
    <property type="protein sequence ID" value="WOG96514.1"/>
    <property type="molecule type" value="Genomic_DNA"/>
</dbReference>
<sequence length="69" mass="7769">MCEVKNKKGGRESRAVKCTQSRCARAVSCIVQAHLHRPEEMDLELLARGLWLTTDVYTTSVPPHFVVQS</sequence>
<dbReference type="Proteomes" id="UP000077755">
    <property type="component" value="Chromosome 4"/>
</dbReference>
<keyword evidence="3" id="KW-1185">Reference proteome</keyword>
<dbReference type="AlphaFoldDB" id="A0A165WU41"/>
<dbReference type="EMBL" id="LNRQ01000004">
    <property type="protein sequence ID" value="KZM97664.1"/>
    <property type="molecule type" value="Genomic_DNA"/>
</dbReference>